<evidence type="ECO:0000313" key="1">
    <source>
        <dbReference type="EMBL" id="JAH65832.1"/>
    </source>
</evidence>
<reference evidence="1" key="2">
    <citation type="journal article" date="2015" name="Fish Shellfish Immunol.">
        <title>Early steps in the European eel (Anguilla anguilla)-Vibrio vulnificus interaction in the gills: Role of the RtxA13 toxin.</title>
        <authorList>
            <person name="Callol A."/>
            <person name="Pajuelo D."/>
            <person name="Ebbesson L."/>
            <person name="Teles M."/>
            <person name="MacKenzie S."/>
            <person name="Amaro C."/>
        </authorList>
    </citation>
    <scope>NUCLEOTIDE SEQUENCE</scope>
</reference>
<dbReference type="AlphaFoldDB" id="A0A0E9UJA3"/>
<protein>
    <submittedName>
        <fullName evidence="1">Uncharacterized protein</fullName>
    </submittedName>
</protein>
<sequence length="36" mass="4108">MRIPATSSFPCITYLTYTYPVCCVNVYISVTHKAYT</sequence>
<organism evidence="1">
    <name type="scientific">Anguilla anguilla</name>
    <name type="common">European freshwater eel</name>
    <name type="synonym">Muraena anguilla</name>
    <dbReference type="NCBI Taxonomy" id="7936"/>
    <lineage>
        <taxon>Eukaryota</taxon>
        <taxon>Metazoa</taxon>
        <taxon>Chordata</taxon>
        <taxon>Craniata</taxon>
        <taxon>Vertebrata</taxon>
        <taxon>Euteleostomi</taxon>
        <taxon>Actinopterygii</taxon>
        <taxon>Neopterygii</taxon>
        <taxon>Teleostei</taxon>
        <taxon>Anguilliformes</taxon>
        <taxon>Anguillidae</taxon>
        <taxon>Anguilla</taxon>
    </lineage>
</organism>
<accession>A0A0E9UJA3</accession>
<reference evidence="1" key="1">
    <citation type="submission" date="2014-11" db="EMBL/GenBank/DDBJ databases">
        <authorList>
            <person name="Amaro Gonzalez C."/>
        </authorList>
    </citation>
    <scope>NUCLEOTIDE SEQUENCE</scope>
</reference>
<dbReference type="EMBL" id="GBXM01042745">
    <property type="protein sequence ID" value="JAH65832.1"/>
    <property type="molecule type" value="Transcribed_RNA"/>
</dbReference>
<proteinExistence type="predicted"/>
<name>A0A0E9UJA3_ANGAN</name>